<name>A0A3G2LEM6_9MUSC</name>
<accession>A0A3G2LEM6</accession>
<evidence type="ECO:0000256" key="1">
    <source>
        <dbReference type="ARBA" id="ARBA00004651"/>
    </source>
</evidence>
<dbReference type="EMBL" id="MH937282">
    <property type="protein sequence ID" value="AYN70697.1"/>
    <property type="molecule type" value="mRNA"/>
</dbReference>
<keyword evidence="4 10" id="KW-0812">Transmembrane</keyword>
<keyword evidence="7 10" id="KW-0472">Membrane</keyword>
<dbReference type="AlphaFoldDB" id="A0A3G2LEM6"/>
<reference evidence="11" key="1">
    <citation type="submission" date="2018-09" db="EMBL/GenBank/DDBJ databases">
        <title>Identification and expression analysis of chemosensory genes in citrus fruit fly Bactrocera minax.</title>
        <authorList>
            <person name="Lu Y."/>
            <person name="Yu T."/>
            <person name="Cheng J."/>
        </authorList>
    </citation>
    <scope>NUCLEOTIDE SEQUENCE</scope>
    <source>
        <strain evidence="11">Bmi005394</strain>
    </source>
</reference>
<keyword evidence="8 10" id="KW-0675">Receptor</keyword>
<dbReference type="GO" id="GO:0004984">
    <property type="term" value="F:olfactory receptor activity"/>
    <property type="evidence" value="ECO:0007669"/>
    <property type="project" value="InterPro"/>
</dbReference>
<feature type="transmembrane region" description="Helical" evidence="10">
    <location>
        <begin position="132"/>
        <end position="155"/>
    </location>
</feature>
<evidence type="ECO:0000256" key="3">
    <source>
        <dbReference type="ARBA" id="ARBA00022606"/>
    </source>
</evidence>
<keyword evidence="6 10" id="KW-1133">Transmembrane helix</keyword>
<dbReference type="GO" id="GO:0007165">
    <property type="term" value="P:signal transduction"/>
    <property type="evidence" value="ECO:0007669"/>
    <property type="project" value="UniProtKB-KW"/>
</dbReference>
<organism evidence="11">
    <name type="scientific">Bactrocera minax</name>
    <name type="common">Chinese citrus fly</name>
    <dbReference type="NCBI Taxonomy" id="104690"/>
    <lineage>
        <taxon>Eukaryota</taxon>
        <taxon>Metazoa</taxon>
        <taxon>Ecdysozoa</taxon>
        <taxon>Arthropoda</taxon>
        <taxon>Hexapoda</taxon>
        <taxon>Insecta</taxon>
        <taxon>Pterygota</taxon>
        <taxon>Neoptera</taxon>
        <taxon>Endopterygota</taxon>
        <taxon>Diptera</taxon>
        <taxon>Brachycera</taxon>
        <taxon>Muscomorpha</taxon>
        <taxon>Tephritoidea</taxon>
        <taxon>Tephritidae</taxon>
        <taxon>Bactrocera</taxon>
        <taxon>Tetradacus</taxon>
    </lineage>
</organism>
<feature type="transmembrane region" description="Helical" evidence="10">
    <location>
        <begin position="257"/>
        <end position="284"/>
    </location>
</feature>
<dbReference type="PANTHER" id="PTHR21137:SF35">
    <property type="entry name" value="ODORANT RECEPTOR 19A-RELATED"/>
    <property type="match status" value="1"/>
</dbReference>
<comment type="caution">
    <text evidence="10">Lacks conserved residue(s) required for the propagation of feature annotation.</text>
</comment>
<feature type="transmembrane region" description="Helical" evidence="10">
    <location>
        <begin position="37"/>
        <end position="56"/>
    </location>
</feature>
<comment type="similarity">
    <text evidence="10">Belongs to the insect chemoreceptor superfamily. Heteromeric odorant receptor channel (TC 1.A.69) family.</text>
</comment>
<dbReference type="GO" id="GO:0005549">
    <property type="term" value="F:odorant binding"/>
    <property type="evidence" value="ECO:0007669"/>
    <property type="project" value="InterPro"/>
</dbReference>
<dbReference type="PANTHER" id="PTHR21137">
    <property type="entry name" value="ODORANT RECEPTOR"/>
    <property type="match status" value="1"/>
</dbReference>
<keyword evidence="5 10" id="KW-0552">Olfaction</keyword>
<comment type="subcellular location">
    <subcellularLocation>
        <location evidence="1 10">Cell membrane</location>
        <topology evidence="1 10">Multi-pass membrane protein</topology>
    </subcellularLocation>
</comment>
<evidence type="ECO:0000313" key="11">
    <source>
        <dbReference type="EMBL" id="AYN70697.1"/>
    </source>
</evidence>
<dbReference type="Pfam" id="PF02949">
    <property type="entry name" value="7tm_6"/>
    <property type="match status" value="1"/>
</dbReference>
<evidence type="ECO:0000256" key="6">
    <source>
        <dbReference type="ARBA" id="ARBA00022989"/>
    </source>
</evidence>
<evidence type="ECO:0000256" key="8">
    <source>
        <dbReference type="ARBA" id="ARBA00023170"/>
    </source>
</evidence>
<feature type="transmembrane region" description="Helical" evidence="10">
    <location>
        <begin position="290"/>
        <end position="311"/>
    </location>
</feature>
<keyword evidence="3 10" id="KW-0716">Sensory transduction</keyword>
<keyword evidence="9 10" id="KW-0807">Transducer</keyword>
<protein>
    <recommendedName>
        <fullName evidence="10">Odorant receptor</fullName>
    </recommendedName>
</protein>
<sequence length="385" mass="44814">MSFEEKPPGVKELFRTHWTVWKWLGQVTHPEYPKLHIAYTILLNISFSIGYPLHLLLGQLNLKTMQDVLLNLTISVPVAVCTLKYFNIWRNLAKVRHLEQMFNTLYARIDHPEEWIYYRKVIIPYALKVLHLFYFICVGTAITSELTLLIMGFAYEWRLMYPAYFPFDPYATKAGYVTAHVFQIIGLMVQLAENLVSDTYGGMCLTLLAGHANLLGQRVASIGYDERKTQEENNRELVDCIIDHNVLFDCHRTLGDIIGFGLFVQITSASLIMGVVIIYVIFFVGNAFEFVYYALFLFACIMEVFPTCYYATYFEIEFEKLTYQMFSCNWMDQNREFKRNLIVCVEQSLKTRYFRVGGMFRINLQIFFATCKGAYSVLAVALRLK</sequence>
<evidence type="ECO:0000256" key="7">
    <source>
        <dbReference type="ARBA" id="ARBA00023136"/>
    </source>
</evidence>
<evidence type="ECO:0000256" key="10">
    <source>
        <dbReference type="RuleBase" id="RU351113"/>
    </source>
</evidence>
<evidence type="ECO:0000256" key="9">
    <source>
        <dbReference type="ARBA" id="ARBA00023224"/>
    </source>
</evidence>
<evidence type="ECO:0000256" key="2">
    <source>
        <dbReference type="ARBA" id="ARBA00022475"/>
    </source>
</evidence>
<feature type="transmembrane region" description="Helical" evidence="10">
    <location>
        <begin position="362"/>
        <end position="382"/>
    </location>
</feature>
<evidence type="ECO:0000256" key="4">
    <source>
        <dbReference type="ARBA" id="ARBA00022692"/>
    </source>
</evidence>
<dbReference type="InterPro" id="IPR004117">
    <property type="entry name" value="7tm6_olfct_rcpt"/>
</dbReference>
<evidence type="ECO:0000256" key="5">
    <source>
        <dbReference type="ARBA" id="ARBA00022725"/>
    </source>
</evidence>
<dbReference type="GO" id="GO:0005886">
    <property type="term" value="C:plasma membrane"/>
    <property type="evidence" value="ECO:0007669"/>
    <property type="project" value="UniProtKB-SubCell"/>
</dbReference>
<keyword evidence="2" id="KW-1003">Cell membrane</keyword>
<gene>
    <name evidence="11" type="primary">OR5-1</name>
</gene>
<proteinExistence type="evidence at transcript level"/>